<gene>
    <name evidence="1" type="ORF">KSX_67340</name>
</gene>
<comment type="caution">
    <text evidence="1">The sequence shown here is derived from an EMBL/GenBank/DDBJ whole genome shotgun (WGS) entry which is preliminary data.</text>
</comment>
<reference evidence="1" key="1">
    <citation type="submission" date="2020-10" db="EMBL/GenBank/DDBJ databases">
        <title>Taxonomic study of unclassified bacteria belonging to the class Ktedonobacteria.</title>
        <authorList>
            <person name="Yabe S."/>
            <person name="Wang C.M."/>
            <person name="Zheng Y."/>
            <person name="Sakai Y."/>
            <person name="Cavaletti L."/>
            <person name="Monciardini P."/>
            <person name="Donadio S."/>
        </authorList>
    </citation>
    <scope>NUCLEOTIDE SEQUENCE</scope>
    <source>
        <strain evidence="1">SOSP1-1</strain>
    </source>
</reference>
<dbReference type="EMBL" id="BNJF01000004">
    <property type="protein sequence ID" value="GHO48571.1"/>
    <property type="molecule type" value="Genomic_DNA"/>
</dbReference>
<proteinExistence type="predicted"/>
<dbReference type="InterPro" id="IPR010982">
    <property type="entry name" value="Lambda_DNA-bd_dom_sf"/>
</dbReference>
<accession>A0A8J3I700</accession>
<sequence>MEELQRQRNELPPPGTFPNHLDQRIRHLGFQKARLAKELDVSLTTFSLYVTGSCVVPHDLRAVFADALTCSVDELFPSYAQKTPSQVCVQEKLHIQLQHHPSASPSASSCFSVDIIPTTGALWFALKQKQWEMLVESYSGDIASCSTLQSQLDQEFDLLTRKSP</sequence>
<dbReference type="GO" id="GO:0003677">
    <property type="term" value="F:DNA binding"/>
    <property type="evidence" value="ECO:0007669"/>
    <property type="project" value="InterPro"/>
</dbReference>
<dbReference type="RefSeq" id="WP_220197770.1">
    <property type="nucleotide sequence ID" value="NZ_BNJF01000004.1"/>
</dbReference>
<organism evidence="1 2">
    <name type="scientific">Ktedonospora formicarum</name>
    <dbReference type="NCBI Taxonomy" id="2778364"/>
    <lineage>
        <taxon>Bacteria</taxon>
        <taxon>Bacillati</taxon>
        <taxon>Chloroflexota</taxon>
        <taxon>Ktedonobacteria</taxon>
        <taxon>Ktedonobacterales</taxon>
        <taxon>Ktedonobacteraceae</taxon>
        <taxon>Ktedonospora</taxon>
    </lineage>
</organism>
<dbReference type="Gene3D" id="1.10.260.40">
    <property type="entry name" value="lambda repressor-like DNA-binding domains"/>
    <property type="match status" value="1"/>
</dbReference>
<keyword evidence="2" id="KW-1185">Reference proteome</keyword>
<evidence type="ECO:0000313" key="1">
    <source>
        <dbReference type="EMBL" id="GHO48571.1"/>
    </source>
</evidence>
<evidence type="ECO:0000313" key="2">
    <source>
        <dbReference type="Proteomes" id="UP000612362"/>
    </source>
</evidence>
<dbReference type="Proteomes" id="UP000612362">
    <property type="component" value="Unassembled WGS sequence"/>
</dbReference>
<dbReference type="AlphaFoldDB" id="A0A8J3I700"/>
<name>A0A8J3I700_9CHLR</name>
<protein>
    <submittedName>
        <fullName evidence="1">Uncharacterized protein</fullName>
    </submittedName>
</protein>
<dbReference type="SUPFAM" id="SSF47413">
    <property type="entry name" value="lambda repressor-like DNA-binding domains"/>
    <property type="match status" value="1"/>
</dbReference>